<dbReference type="PANTHER" id="PTHR43695:SF1">
    <property type="entry name" value="RHAMNOGALACTURONAN ACETYLESTERASE"/>
    <property type="match status" value="1"/>
</dbReference>
<organism evidence="4 5">
    <name type="scientific">Niabella yanshanensis</name>
    <dbReference type="NCBI Taxonomy" id="577386"/>
    <lineage>
        <taxon>Bacteria</taxon>
        <taxon>Pseudomonadati</taxon>
        <taxon>Bacteroidota</taxon>
        <taxon>Chitinophagia</taxon>
        <taxon>Chitinophagales</taxon>
        <taxon>Chitinophagaceae</taxon>
        <taxon>Niabella</taxon>
    </lineage>
</organism>
<dbReference type="EMBL" id="CP139960">
    <property type="protein sequence ID" value="WQD36389.1"/>
    <property type="molecule type" value="Genomic_DNA"/>
</dbReference>
<dbReference type="InterPro" id="IPR036514">
    <property type="entry name" value="SGNH_hydro_sf"/>
</dbReference>
<proteinExistence type="inferred from homology"/>
<dbReference type="RefSeq" id="WP_170138299.1">
    <property type="nucleotide sequence ID" value="NZ_CP139960.1"/>
</dbReference>
<protein>
    <submittedName>
        <fullName evidence="4">Rhamnogalacturonan acetylesterase</fullName>
    </submittedName>
</protein>
<dbReference type="InterPro" id="IPR013830">
    <property type="entry name" value="SGNH_hydro"/>
</dbReference>
<dbReference type="Pfam" id="PF13472">
    <property type="entry name" value="Lipase_GDSL_2"/>
    <property type="match status" value="1"/>
</dbReference>
<dbReference type="InterPro" id="IPR037459">
    <property type="entry name" value="RhgT-like"/>
</dbReference>
<feature type="domain" description="SGNH hydrolase-type esterase" evidence="3">
    <location>
        <begin position="58"/>
        <end position="222"/>
    </location>
</feature>
<comment type="similarity">
    <text evidence="1">Belongs to the 'GDSL' lipolytic enzyme family.</text>
</comment>
<accession>A0ABZ0W1D4</accession>
<evidence type="ECO:0000313" key="5">
    <source>
        <dbReference type="Proteomes" id="UP001325680"/>
    </source>
</evidence>
<evidence type="ECO:0000256" key="1">
    <source>
        <dbReference type="ARBA" id="ARBA00008668"/>
    </source>
</evidence>
<keyword evidence="5" id="KW-1185">Reference proteome</keyword>
<evidence type="ECO:0000313" key="4">
    <source>
        <dbReference type="EMBL" id="WQD36389.1"/>
    </source>
</evidence>
<dbReference type="SUPFAM" id="SSF52266">
    <property type="entry name" value="SGNH hydrolase"/>
    <property type="match status" value="1"/>
</dbReference>
<dbReference type="CDD" id="cd01821">
    <property type="entry name" value="Rhamnogalacturan_acetylesterase_like"/>
    <property type="match status" value="1"/>
</dbReference>
<gene>
    <name evidence="4" type="ORF">U0035_12005</name>
</gene>
<evidence type="ECO:0000259" key="3">
    <source>
        <dbReference type="Pfam" id="PF13472"/>
    </source>
</evidence>
<sequence length="249" mass="27854">MKLKMILPLILISAAAFILPPKKVKIFLAGDSTMSIKDIKAYPENGWGMPFVYFWDSTVQVINLAKNGRSTSSFRREGLWGRIMEECTKGDYVFIQFGHNDEVPTKKSATTETAFKSNLVQYVKETRLKGGTPVLITPVARRKFDSTGKVVGTHDVYAQIVRDVASLEKTPLIDLDIQAQHLYQQMGVEASKLLFVHLEPGEHPNYPTGKADDTHFSELGARKIAQIALKEIRTLLPELAARIRNPAVK</sequence>
<name>A0ABZ0W1D4_9BACT</name>
<dbReference type="PANTHER" id="PTHR43695">
    <property type="entry name" value="PUTATIVE (AFU_ORTHOLOGUE AFUA_2G17250)-RELATED"/>
    <property type="match status" value="1"/>
</dbReference>
<dbReference type="Gene3D" id="3.40.50.1110">
    <property type="entry name" value="SGNH hydrolase"/>
    <property type="match status" value="1"/>
</dbReference>
<reference evidence="4 5" key="1">
    <citation type="submission" date="2023-12" db="EMBL/GenBank/DDBJ databases">
        <title>Genome sequencing and assembly of bacterial species from a model synthetic community.</title>
        <authorList>
            <person name="Hogle S.L."/>
        </authorList>
    </citation>
    <scope>NUCLEOTIDE SEQUENCE [LARGE SCALE GENOMIC DNA]</scope>
    <source>
        <strain evidence="4 5">HAMBI_3031</strain>
    </source>
</reference>
<dbReference type="Proteomes" id="UP001325680">
    <property type="component" value="Chromosome"/>
</dbReference>
<evidence type="ECO:0000256" key="2">
    <source>
        <dbReference type="ARBA" id="ARBA00022801"/>
    </source>
</evidence>
<keyword evidence="2" id="KW-0378">Hydrolase</keyword>